<evidence type="ECO:0000313" key="3">
    <source>
        <dbReference type="Proteomes" id="UP000257136"/>
    </source>
</evidence>
<dbReference type="Proteomes" id="UP000257136">
    <property type="component" value="Unassembled WGS sequence"/>
</dbReference>
<name>A0A3E0EVL5_9FLAO</name>
<feature type="signal peptide" evidence="1">
    <location>
        <begin position="1"/>
        <end position="22"/>
    </location>
</feature>
<gene>
    <name evidence="2" type="ORF">C8P67_102430</name>
</gene>
<organism evidence="2 3">
    <name type="scientific">Flavobacterium aquicola</name>
    <dbReference type="NCBI Taxonomy" id="1682742"/>
    <lineage>
        <taxon>Bacteria</taxon>
        <taxon>Pseudomonadati</taxon>
        <taxon>Bacteroidota</taxon>
        <taxon>Flavobacteriia</taxon>
        <taxon>Flavobacteriales</taxon>
        <taxon>Flavobacteriaceae</taxon>
        <taxon>Flavobacterium</taxon>
    </lineage>
</organism>
<proteinExistence type="predicted"/>
<dbReference type="RefSeq" id="WP_115810848.1">
    <property type="nucleotide sequence ID" value="NZ_QUNI01000002.1"/>
</dbReference>
<dbReference type="EMBL" id="QUNI01000002">
    <property type="protein sequence ID" value="REH01167.1"/>
    <property type="molecule type" value="Genomic_DNA"/>
</dbReference>
<keyword evidence="1" id="KW-0732">Signal</keyword>
<protein>
    <recommendedName>
        <fullName evidence="4">Spy/CpxP family protein refolding chaperone</fullName>
    </recommendedName>
</protein>
<evidence type="ECO:0000313" key="2">
    <source>
        <dbReference type="EMBL" id="REH01167.1"/>
    </source>
</evidence>
<sequence length="154" mass="17511">MRTFKTALFIAFLILSANTVSAQYNNGYGGGYGNGYGGSGYGRSNQMNQIPSTPSAPKPVPVEETAGKIVAYYKKELNLDALQEVVVKNIYIKSLKKEEILMKKEISDEEKKEEFKVLSEMTEMEIKQVLNKEQKEKFKNLIDERNSKMEARKR</sequence>
<accession>A0A3E0EVL5</accession>
<comment type="caution">
    <text evidence="2">The sequence shown here is derived from an EMBL/GenBank/DDBJ whole genome shotgun (WGS) entry which is preliminary data.</text>
</comment>
<reference evidence="2 3" key="1">
    <citation type="submission" date="2018-08" db="EMBL/GenBank/DDBJ databases">
        <title>Genomic Encyclopedia of Archaeal and Bacterial Type Strains, Phase II (KMG-II): from individual species to whole genera.</title>
        <authorList>
            <person name="Goeker M."/>
        </authorList>
    </citation>
    <scope>NUCLEOTIDE SEQUENCE [LARGE SCALE GENOMIC DNA]</scope>
    <source>
        <strain evidence="2 3">DSM 100880</strain>
    </source>
</reference>
<dbReference type="AlphaFoldDB" id="A0A3E0EVL5"/>
<feature type="chain" id="PRO_5017802659" description="Spy/CpxP family protein refolding chaperone" evidence="1">
    <location>
        <begin position="23"/>
        <end position="154"/>
    </location>
</feature>
<keyword evidence="3" id="KW-1185">Reference proteome</keyword>
<evidence type="ECO:0008006" key="4">
    <source>
        <dbReference type="Google" id="ProtNLM"/>
    </source>
</evidence>
<dbReference type="OrthoDB" id="1360972at2"/>
<evidence type="ECO:0000256" key="1">
    <source>
        <dbReference type="SAM" id="SignalP"/>
    </source>
</evidence>